<comment type="subunit">
    <text evidence="4">Tetramer of two alpha and two beta subunits.</text>
</comment>
<dbReference type="Pfam" id="PF02912">
    <property type="entry name" value="Phe_tRNA-synt_N"/>
    <property type="match status" value="1"/>
</dbReference>
<comment type="subcellular location">
    <subcellularLocation>
        <location evidence="2">Cytoplasm</location>
    </subcellularLocation>
</comment>
<keyword evidence="9" id="KW-0479">Metal-binding</keyword>
<dbReference type="GO" id="GO:0000049">
    <property type="term" value="F:tRNA binding"/>
    <property type="evidence" value="ECO:0007669"/>
    <property type="project" value="InterPro"/>
</dbReference>
<evidence type="ECO:0000313" key="18">
    <source>
        <dbReference type="EMBL" id="CAB4535955.1"/>
    </source>
</evidence>
<evidence type="ECO:0000256" key="6">
    <source>
        <dbReference type="ARBA" id="ARBA00015409"/>
    </source>
</evidence>
<accession>A0A6J6BAR4</accession>
<dbReference type="NCBIfam" id="TIGR00468">
    <property type="entry name" value="pheS"/>
    <property type="match status" value="1"/>
</dbReference>
<dbReference type="InterPro" id="IPR002319">
    <property type="entry name" value="Phenylalanyl-tRNA_Synthase"/>
</dbReference>
<dbReference type="CDD" id="cd00496">
    <property type="entry name" value="PheRS_alpha_core"/>
    <property type="match status" value="1"/>
</dbReference>
<evidence type="ECO:0000256" key="8">
    <source>
        <dbReference type="ARBA" id="ARBA00022598"/>
    </source>
</evidence>
<dbReference type="InterPro" id="IPR010978">
    <property type="entry name" value="tRNA-bd_arm"/>
</dbReference>
<dbReference type="PANTHER" id="PTHR11538">
    <property type="entry name" value="PHENYLALANYL-TRNA SYNTHETASE"/>
    <property type="match status" value="1"/>
</dbReference>
<dbReference type="InterPro" id="IPR004529">
    <property type="entry name" value="Phe-tRNA-synth_IIc_asu"/>
</dbReference>
<evidence type="ECO:0000256" key="4">
    <source>
        <dbReference type="ARBA" id="ARBA00011209"/>
    </source>
</evidence>
<evidence type="ECO:0000256" key="7">
    <source>
        <dbReference type="ARBA" id="ARBA00022490"/>
    </source>
</evidence>
<evidence type="ECO:0000256" key="9">
    <source>
        <dbReference type="ARBA" id="ARBA00022723"/>
    </source>
</evidence>
<dbReference type="EC" id="6.1.1.20" evidence="5"/>
<keyword evidence="8" id="KW-0436">Ligase</keyword>
<dbReference type="GO" id="GO:0046872">
    <property type="term" value="F:metal ion binding"/>
    <property type="evidence" value="ECO:0007669"/>
    <property type="project" value="UniProtKB-KW"/>
</dbReference>
<dbReference type="InterPro" id="IPR004188">
    <property type="entry name" value="Phe-tRNA_ligase_II_N"/>
</dbReference>
<comment type="cofactor">
    <cofactor evidence="1">
        <name>Mg(2+)</name>
        <dbReference type="ChEBI" id="CHEBI:18420"/>
    </cofactor>
</comment>
<dbReference type="PANTHER" id="PTHR11538:SF41">
    <property type="entry name" value="PHENYLALANINE--TRNA LIGASE, MITOCHONDRIAL"/>
    <property type="match status" value="1"/>
</dbReference>
<dbReference type="SUPFAM" id="SSF55681">
    <property type="entry name" value="Class II aaRS and biotin synthetases"/>
    <property type="match status" value="1"/>
</dbReference>
<keyword evidence="7" id="KW-0963">Cytoplasm</keyword>
<evidence type="ECO:0000256" key="2">
    <source>
        <dbReference type="ARBA" id="ARBA00004496"/>
    </source>
</evidence>
<evidence type="ECO:0000256" key="16">
    <source>
        <dbReference type="ARBA" id="ARBA00049255"/>
    </source>
</evidence>
<reference evidence="18" key="1">
    <citation type="submission" date="2020-05" db="EMBL/GenBank/DDBJ databases">
        <authorList>
            <person name="Chiriac C."/>
            <person name="Salcher M."/>
            <person name="Ghai R."/>
            <person name="Kavagutti S V."/>
        </authorList>
    </citation>
    <scope>NUCLEOTIDE SEQUENCE</scope>
</reference>
<evidence type="ECO:0000313" key="19">
    <source>
        <dbReference type="EMBL" id="CAB4968873.1"/>
    </source>
</evidence>
<evidence type="ECO:0000256" key="14">
    <source>
        <dbReference type="ARBA" id="ARBA00023146"/>
    </source>
</evidence>
<keyword evidence="10" id="KW-0547">Nucleotide-binding</keyword>
<evidence type="ECO:0000256" key="3">
    <source>
        <dbReference type="ARBA" id="ARBA00010207"/>
    </source>
</evidence>
<dbReference type="AlphaFoldDB" id="A0A6J6BAR4"/>
<dbReference type="SUPFAM" id="SSF46589">
    <property type="entry name" value="tRNA-binding arm"/>
    <property type="match status" value="1"/>
</dbReference>
<keyword evidence="14" id="KW-0030">Aminoacyl-tRNA synthetase</keyword>
<dbReference type="EMBL" id="CAFBNZ010000048">
    <property type="protein sequence ID" value="CAB4968873.1"/>
    <property type="molecule type" value="Genomic_DNA"/>
</dbReference>
<evidence type="ECO:0000259" key="17">
    <source>
        <dbReference type="PROSITE" id="PS50862"/>
    </source>
</evidence>
<dbReference type="InterPro" id="IPR022911">
    <property type="entry name" value="Phe_tRNA_ligase_alpha1_bac"/>
</dbReference>
<evidence type="ECO:0000256" key="12">
    <source>
        <dbReference type="ARBA" id="ARBA00022842"/>
    </source>
</evidence>
<dbReference type="GO" id="GO:0006432">
    <property type="term" value="P:phenylalanyl-tRNA aminoacylation"/>
    <property type="evidence" value="ECO:0007669"/>
    <property type="project" value="InterPro"/>
</dbReference>
<dbReference type="GO" id="GO:0004826">
    <property type="term" value="F:phenylalanine-tRNA ligase activity"/>
    <property type="evidence" value="ECO:0007669"/>
    <property type="project" value="UniProtKB-EC"/>
</dbReference>
<gene>
    <name evidence="18" type="ORF">UFOPK1421_00352</name>
    <name evidence="19" type="ORF">UFOPK3889_00382</name>
</gene>
<keyword evidence="11" id="KW-0067">ATP-binding</keyword>
<name>A0A6J6BAR4_9ZZZZ</name>
<dbReference type="Pfam" id="PF01409">
    <property type="entry name" value="tRNA-synt_2d"/>
    <property type="match status" value="1"/>
</dbReference>
<dbReference type="InterPro" id="IPR045864">
    <property type="entry name" value="aa-tRNA-synth_II/BPL/LPL"/>
</dbReference>
<comment type="catalytic activity">
    <reaction evidence="16">
        <text>tRNA(Phe) + L-phenylalanine + ATP = L-phenylalanyl-tRNA(Phe) + AMP + diphosphate + H(+)</text>
        <dbReference type="Rhea" id="RHEA:19413"/>
        <dbReference type="Rhea" id="RHEA-COMP:9668"/>
        <dbReference type="Rhea" id="RHEA-COMP:9699"/>
        <dbReference type="ChEBI" id="CHEBI:15378"/>
        <dbReference type="ChEBI" id="CHEBI:30616"/>
        <dbReference type="ChEBI" id="CHEBI:33019"/>
        <dbReference type="ChEBI" id="CHEBI:58095"/>
        <dbReference type="ChEBI" id="CHEBI:78442"/>
        <dbReference type="ChEBI" id="CHEBI:78531"/>
        <dbReference type="ChEBI" id="CHEBI:456215"/>
        <dbReference type="EC" id="6.1.1.20"/>
    </reaction>
</comment>
<evidence type="ECO:0000256" key="13">
    <source>
        <dbReference type="ARBA" id="ARBA00022917"/>
    </source>
</evidence>
<sequence>MIVDINAARAAAEQSIANAATIEELRQLDTELLGKKGPLALLKNGLGKLATVDEKKAAGQALNEAMSAVEVTLAQRRALLGRAERNVQLSAEALDLTEHFAAPGRGKSHIVTQAWQRLEDVFVGLGFQVAEGPEVETDWYNFEALNMPPSHPARSMHDTFYVDHGQPGSTVLRTHTSPVQIRVMQNVAPPIYMIMPGRVFRNETTDATHLAVFHQIEGLVIDRGITLADLAGTIEAFTQAFFGAGFTSRLRPSYFPFTEPSAEFDIRTPKGDWLELGGCGMVHPNVLRAGGLDPEEWSGFAFGFGIDRMAKERHGVGDVREMYTNDIRFIEQF</sequence>
<organism evidence="18">
    <name type="scientific">freshwater metagenome</name>
    <dbReference type="NCBI Taxonomy" id="449393"/>
    <lineage>
        <taxon>unclassified sequences</taxon>
        <taxon>metagenomes</taxon>
        <taxon>ecological metagenomes</taxon>
    </lineage>
</organism>
<dbReference type="PROSITE" id="PS50862">
    <property type="entry name" value="AA_TRNA_LIGASE_II"/>
    <property type="match status" value="1"/>
</dbReference>
<keyword evidence="12" id="KW-0460">Magnesium</keyword>
<evidence type="ECO:0000256" key="11">
    <source>
        <dbReference type="ARBA" id="ARBA00022840"/>
    </source>
</evidence>
<keyword evidence="13" id="KW-0648">Protein biosynthesis</keyword>
<dbReference type="GO" id="GO:0005524">
    <property type="term" value="F:ATP binding"/>
    <property type="evidence" value="ECO:0007669"/>
    <property type="project" value="UniProtKB-KW"/>
</dbReference>
<dbReference type="InterPro" id="IPR006195">
    <property type="entry name" value="aa-tRNA-synth_II"/>
</dbReference>
<dbReference type="HAMAP" id="MF_00281">
    <property type="entry name" value="Phe_tRNA_synth_alpha1"/>
    <property type="match status" value="1"/>
</dbReference>
<evidence type="ECO:0000256" key="5">
    <source>
        <dbReference type="ARBA" id="ARBA00012814"/>
    </source>
</evidence>
<evidence type="ECO:0000256" key="15">
    <source>
        <dbReference type="ARBA" id="ARBA00030612"/>
    </source>
</evidence>
<feature type="domain" description="Aminoacyl-transfer RNA synthetases class-II family profile" evidence="17">
    <location>
        <begin position="118"/>
        <end position="310"/>
    </location>
</feature>
<comment type="similarity">
    <text evidence="3">Belongs to the class-II aminoacyl-tRNA synthetase family. Phe-tRNA synthetase alpha subunit type 1 subfamily.</text>
</comment>
<dbReference type="GO" id="GO:0005737">
    <property type="term" value="C:cytoplasm"/>
    <property type="evidence" value="ECO:0007669"/>
    <property type="project" value="UniProtKB-SubCell"/>
</dbReference>
<dbReference type="Gene3D" id="3.30.930.10">
    <property type="entry name" value="Bira Bifunctional Protein, Domain 2"/>
    <property type="match status" value="1"/>
</dbReference>
<evidence type="ECO:0000256" key="1">
    <source>
        <dbReference type="ARBA" id="ARBA00001946"/>
    </source>
</evidence>
<proteinExistence type="inferred from homology"/>
<evidence type="ECO:0000256" key="10">
    <source>
        <dbReference type="ARBA" id="ARBA00022741"/>
    </source>
</evidence>
<dbReference type="EMBL" id="CAEZSL010000023">
    <property type="protein sequence ID" value="CAB4535955.1"/>
    <property type="molecule type" value="Genomic_DNA"/>
</dbReference>
<protein>
    <recommendedName>
        <fullName evidence="6">Phenylalanine--tRNA ligase alpha subunit</fullName>
        <ecNumber evidence="5">6.1.1.20</ecNumber>
    </recommendedName>
    <alternativeName>
        <fullName evidence="15">Phenylalanyl-tRNA synthetase alpha subunit</fullName>
    </alternativeName>
</protein>